<proteinExistence type="predicted"/>
<accession>A0AA39N7C1</accession>
<sequence length="230" mass="26246">MPDFHKSDLSQFDAAREAERLDKPDLNTSDNASPFQRDGWTEDFVTLPLPPPNARSVPQDTCPEVKIPNVWHRSLIDIIQTAFQDPQFNDFHVKGFTQMWYPPGCENAERIHGEVYTSDAFLEMEKSIQPFPGCPLESVIAPIMVYSDSTHLTNFGDASLWPAYVSLGLLSKYIRSRITSFASHHLAYFPSLPDWIKDEYVSAYGVPPSDATLTFLKRELMQEIWRNTSK</sequence>
<dbReference type="Pfam" id="PF18759">
    <property type="entry name" value="Plavaka"/>
    <property type="match status" value="1"/>
</dbReference>
<dbReference type="AlphaFoldDB" id="A0AA39N7C1"/>
<dbReference type="InterPro" id="IPR041078">
    <property type="entry name" value="Plavaka"/>
</dbReference>
<evidence type="ECO:0000313" key="2">
    <source>
        <dbReference type="EMBL" id="KAK0460294.1"/>
    </source>
</evidence>
<name>A0AA39N7C1_9AGAR</name>
<gene>
    <name evidence="2" type="ORF">IW261DRAFT_1578081</name>
</gene>
<evidence type="ECO:0000256" key="1">
    <source>
        <dbReference type="SAM" id="MobiDB-lite"/>
    </source>
</evidence>
<reference evidence="2" key="1">
    <citation type="submission" date="2023-06" db="EMBL/GenBank/DDBJ databases">
        <authorList>
            <consortium name="Lawrence Berkeley National Laboratory"/>
            <person name="Ahrendt S."/>
            <person name="Sahu N."/>
            <person name="Indic B."/>
            <person name="Wong-Bajracharya J."/>
            <person name="Merenyi Z."/>
            <person name="Ke H.-M."/>
            <person name="Monk M."/>
            <person name="Kocsube S."/>
            <person name="Drula E."/>
            <person name="Lipzen A."/>
            <person name="Balint B."/>
            <person name="Henrissat B."/>
            <person name="Andreopoulos B."/>
            <person name="Martin F.M."/>
            <person name="Harder C.B."/>
            <person name="Rigling D."/>
            <person name="Ford K.L."/>
            <person name="Foster G.D."/>
            <person name="Pangilinan J."/>
            <person name="Papanicolaou A."/>
            <person name="Barry K."/>
            <person name="LaButti K."/>
            <person name="Viragh M."/>
            <person name="Koriabine M."/>
            <person name="Yan M."/>
            <person name="Riley R."/>
            <person name="Champramary S."/>
            <person name="Plett K.L."/>
            <person name="Tsai I.J."/>
            <person name="Slot J."/>
            <person name="Sipos G."/>
            <person name="Plett J."/>
            <person name="Nagy L.G."/>
            <person name="Grigoriev I.V."/>
        </authorList>
    </citation>
    <scope>NUCLEOTIDE SEQUENCE</scope>
    <source>
        <strain evidence="2">ICMP 16352</strain>
    </source>
</reference>
<keyword evidence="3" id="KW-1185">Reference proteome</keyword>
<dbReference type="Proteomes" id="UP001175227">
    <property type="component" value="Unassembled WGS sequence"/>
</dbReference>
<evidence type="ECO:0000313" key="3">
    <source>
        <dbReference type="Proteomes" id="UP001175227"/>
    </source>
</evidence>
<feature type="compositionally biased region" description="Basic and acidic residues" evidence="1">
    <location>
        <begin position="1"/>
        <end position="25"/>
    </location>
</feature>
<organism evidence="2 3">
    <name type="scientific">Armillaria novae-zelandiae</name>
    <dbReference type="NCBI Taxonomy" id="153914"/>
    <lineage>
        <taxon>Eukaryota</taxon>
        <taxon>Fungi</taxon>
        <taxon>Dikarya</taxon>
        <taxon>Basidiomycota</taxon>
        <taxon>Agaricomycotina</taxon>
        <taxon>Agaricomycetes</taxon>
        <taxon>Agaricomycetidae</taxon>
        <taxon>Agaricales</taxon>
        <taxon>Marasmiineae</taxon>
        <taxon>Physalacriaceae</taxon>
        <taxon>Armillaria</taxon>
    </lineage>
</organism>
<comment type="caution">
    <text evidence="2">The sequence shown here is derived from an EMBL/GenBank/DDBJ whole genome shotgun (WGS) entry which is preliminary data.</text>
</comment>
<dbReference type="EMBL" id="JAUEPR010000195">
    <property type="protein sequence ID" value="KAK0460294.1"/>
    <property type="molecule type" value="Genomic_DNA"/>
</dbReference>
<feature type="region of interest" description="Disordered" evidence="1">
    <location>
        <begin position="1"/>
        <end position="44"/>
    </location>
</feature>
<protein>
    <submittedName>
        <fullName evidence="2">Uncharacterized protein</fullName>
    </submittedName>
</protein>